<keyword evidence="3" id="KW-0012">Acyltransferase</keyword>
<dbReference type="EMBL" id="JAQQXT010000009">
    <property type="protein sequence ID" value="MDC8772991.1"/>
    <property type="molecule type" value="Genomic_DNA"/>
</dbReference>
<name>A0ABT5KGD3_9BURK</name>
<accession>A0ABT5KGD3</accession>
<feature type="transmembrane region" description="Helical" evidence="1">
    <location>
        <begin position="161"/>
        <end position="180"/>
    </location>
</feature>
<keyword evidence="3" id="KW-0808">Transferase</keyword>
<dbReference type="GO" id="GO:0016746">
    <property type="term" value="F:acyltransferase activity"/>
    <property type="evidence" value="ECO:0007669"/>
    <property type="project" value="UniProtKB-KW"/>
</dbReference>
<feature type="transmembrane region" description="Helical" evidence="1">
    <location>
        <begin position="247"/>
        <end position="266"/>
    </location>
</feature>
<keyword evidence="1" id="KW-0472">Membrane</keyword>
<dbReference type="Pfam" id="PF01757">
    <property type="entry name" value="Acyl_transf_3"/>
    <property type="match status" value="1"/>
</dbReference>
<dbReference type="InterPro" id="IPR050879">
    <property type="entry name" value="Acyltransferase_3"/>
</dbReference>
<gene>
    <name evidence="3" type="ORF">PRZ03_15500</name>
</gene>
<protein>
    <submittedName>
        <fullName evidence="3">Acyltransferase</fullName>
    </submittedName>
</protein>
<keyword evidence="1" id="KW-0812">Transmembrane</keyword>
<keyword evidence="1" id="KW-1133">Transmembrane helix</keyword>
<organism evidence="3 4">
    <name type="scientific">Roseateles albus</name>
    <dbReference type="NCBI Taxonomy" id="2987525"/>
    <lineage>
        <taxon>Bacteria</taxon>
        <taxon>Pseudomonadati</taxon>
        <taxon>Pseudomonadota</taxon>
        <taxon>Betaproteobacteria</taxon>
        <taxon>Burkholderiales</taxon>
        <taxon>Sphaerotilaceae</taxon>
        <taxon>Roseateles</taxon>
    </lineage>
</organism>
<feature type="transmembrane region" description="Helical" evidence="1">
    <location>
        <begin position="192"/>
        <end position="211"/>
    </location>
</feature>
<keyword evidence="4" id="KW-1185">Reference proteome</keyword>
<dbReference type="RefSeq" id="WP_273601166.1">
    <property type="nucleotide sequence ID" value="NZ_JAQQXT010000009.1"/>
</dbReference>
<feature type="transmembrane region" description="Helical" evidence="1">
    <location>
        <begin position="273"/>
        <end position="294"/>
    </location>
</feature>
<feature type="transmembrane region" description="Helical" evidence="1">
    <location>
        <begin position="77"/>
        <end position="99"/>
    </location>
</feature>
<comment type="caution">
    <text evidence="3">The sequence shown here is derived from an EMBL/GenBank/DDBJ whole genome shotgun (WGS) entry which is preliminary data.</text>
</comment>
<evidence type="ECO:0000256" key="1">
    <source>
        <dbReference type="SAM" id="Phobius"/>
    </source>
</evidence>
<dbReference type="PANTHER" id="PTHR23028">
    <property type="entry name" value="ACETYLTRANSFERASE"/>
    <property type="match status" value="1"/>
</dbReference>
<feature type="transmembrane region" description="Helical" evidence="1">
    <location>
        <begin position="134"/>
        <end position="154"/>
    </location>
</feature>
<evidence type="ECO:0000313" key="4">
    <source>
        <dbReference type="Proteomes" id="UP001221189"/>
    </source>
</evidence>
<feature type="transmembrane region" description="Helical" evidence="1">
    <location>
        <begin position="34"/>
        <end position="56"/>
    </location>
</feature>
<dbReference type="PANTHER" id="PTHR23028:SF131">
    <property type="entry name" value="BLR2367 PROTEIN"/>
    <property type="match status" value="1"/>
</dbReference>
<feature type="transmembrane region" description="Helical" evidence="1">
    <location>
        <begin position="314"/>
        <end position="336"/>
    </location>
</feature>
<evidence type="ECO:0000313" key="3">
    <source>
        <dbReference type="EMBL" id="MDC8772991.1"/>
    </source>
</evidence>
<feature type="domain" description="Acyltransferase 3" evidence="2">
    <location>
        <begin position="3"/>
        <end position="325"/>
    </location>
</feature>
<evidence type="ECO:0000259" key="2">
    <source>
        <dbReference type="Pfam" id="PF01757"/>
    </source>
</evidence>
<reference evidence="3 4" key="1">
    <citation type="submission" date="2022-10" db="EMBL/GenBank/DDBJ databases">
        <title>Paucibacter sp. hw1 Genome sequencing.</title>
        <authorList>
            <person name="Park S."/>
        </authorList>
    </citation>
    <scope>NUCLEOTIDE SEQUENCE [LARGE SCALE GENOMIC DNA]</scope>
    <source>
        <strain evidence="4">hw1</strain>
    </source>
</reference>
<feature type="transmembrane region" description="Helical" evidence="1">
    <location>
        <begin position="223"/>
        <end position="241"/>
    </location>
</feature>
<proteinExistence type="predicted"/>
<sequence length="369" mass="40115">MLPWIDAMRGLAILMVLANHVALQVPGLSGPIRALASFGQMGVQLFFVASAYTLCLSWQQRRGSEPRPLLSFLLRRFFRIAPLYWFAIALFFALDLLLADQQTGSPYSWANIGANVFFVHGLVPAAQNSVVPGGWSIGVEMVFYLLFPALLALHRRLLPTLGRWTGPLLVAIACGLNLFWQAGSVGNNSPAYFHPINQIAVFLIGLSWFEWQRGAASQLMPNPALEYLIAGLAFTATALLWRSGLALAFALLPMTAGLGFAALGQLCSKWSRLPAALLALGRASYGVYIIHILFAWHGLHALQSVHPLQGELAYLLALGLVTLLSYGAARLLGLAIERPGIGLGARLIHRINRPAKLSSQGFTLLRGLK</sequence>
<dbReference type="InterPro" id="IPR002656">
    <property type="entry name" value="Acyl_transf_3_dom"/>
</dbReference>
<dbReference type="Proteomes" id="UP001221189">
    <property type="component" value="Unassembled WGS sequence"/>
</dbReference>